<proteinExistence type="inferred from homology"/>
<comment type="similarity">
    <text evidence="5">Belongs to the SAT4 family.</text>
</comment>
<dbReference type="Pfam" id="PF20684">
    <property type="entry name" value="Fung_rhodopsin"/>
    <property type="match status" value="1"/>
</dbReference>
<keyword evidence="9" id="KW-1185">Reference proteome</keyword>
<evidence type="ECO:0000256" key="5">
    <source>
        <dbReference type="ARBA" id="ARBA00038359"/>
    </source>
</evidence>
<keyword evidence="4 6" id="KW-0472">Membrane</keyword>
<evidence type="ECO:0000256" key="1">
    <source>
        <dbReference type="ARBA" id="ARBA00004141"/>
    </source>
</evidence>
<feature type="transmembrane region" description="Helical" evidence="6">
    <location>
        <begin position="111"/>
        <end position="130"/>
    </location>
</feature>
<sequence>MANVSACIQQTLPFSDQVQVADAAAELCAGYPIASRSHQVAITAITCGAVTLPIVILRCFARQLVTKKIWWDDWLAVLSSLVLATIIGLQIKSSEVGFGRHYWTVNPVYASLIFQIFYAFQLLYVVAQVAAKGSLMAFYYRVFPSAKFRIAAKLVIAFLVVHGTVYLGLLAFQCLPLSSIWDKNVIGKCVNLTATGYSGAVCSIVEDIVIMLMPIPELLKLKLSRRKKAALVFMFSLGSFACVTSMVRLKYLVAFANTLDPPWDNVDLVMWSVIELSCALICASLPTLRPLLRKIPEALSSVTPSSHKSSTYEHNFSPRYAPARLSEERQTGRFKALPPLPPDAHPGIAGLNAGHFSNKKMEEIELQGLEHSGSFQK</sequence>
<evidence type="ECO:0000313" key="8">
    <source>
        <dbReference type="EMBL" id="KFA69551.1"/>
    </source>
</evidence>
<keyword evidence="2 6" id="KW-0812">Transmembrane</keyword>
<dbReference type="PANTHER" id="PTHR33048:SF47">
    <property type="entry name" value="INTEGRAL MEMBRANE PROTEIN-RELATED"/>
    <property type="match status" value="1"/>
</dbReference>
<dbReference type="GO" id="GO:0016020">
    <property type="term" value="C:membrane"/>
    <property type="evidence" value="ECO:0007669"/>
    <property type="project" value="UniProtKB-SubCell"/>
</dbReference>
<feature type="transmembrane region" description="Helical" evidence="6">
    <location>
        <begin position="192"/>
        <end position="216"/>
    </location>
</feature>
<evidence type="ECO:0000259" key="7">
    <source>
        <dbReference type="Pfam" id="PF20684"/>
    </source>
</evidence>
<feature type="transmembrane region" description="Helical" evidence="6">
    <location>
        <begin position="40"/>
        <end position="61"/>
    </location>
</feature>
<dbReference type="OrthoDB" id="5329176at2759"/>
<accession>A0A084R016</accession>
<protein>
    <recommendedName>
        <fullName evidence="7">Rhodopsin domain-containing protein</fullName>
    </recommendedName>
</protein>
<dbReference type="OMA" id="ESWENVD"/>
<reference evidence="8 9" key="1">
    <citation type="journal article" date="2014" name="BMC Genomics">
        <title>Comparative genome sequencing reveals chemotype-specific gene clusters in the toxigenic black mold Stachybotrys.</title>
        <authorList>
            <person name="Semeiks J."/>
            <person name="Borek D."/>
            <person name="Otwinowski Z."/>
            <person name="Grishin N.V."/>
        </authorList>
    </citation>
    <scope>NUCLEOTIDE SEQUENCE [LARGE SCALE GENOMIC DNA]</scope>
    <source>
        <strain evidence="8 9">IBT 40285</strain>
    </source>
</reference>
<evidence type="ECO:0000256" key="2">
    <source>
        <dbReference type="ARBA" id="ARBA00022692"/>
    </source>
</evidence>
<dbReference type="Proteomes" id="UP000028524">
    <property type="component" value="Unassembled WGS sequence"/>
</dbReference>
<feature type="transmembrane region" description="Helical" evidence="6">
    <location>
        <begin position="228"/>
        <end position="248"/>
    </location>
</feature>
<dbReference type="HOGENOM" id="CLU_028200_6_2_1"/>
<dbReference type="InParanoid" id="A0A084R016"/>
<dbReference type="EMBL" id="KL659439">
    <property type="protein sequence ID" value="KFA69551.1"/>
    <property type="molecule type" value="Genomic_DNA"/>
</dbReference>
<dbReference type="PANTHER" id="PTHR33048">
    <property type="entry name" value="PTH11-LIKE INTEGRAL MEMBRANE PROTEIN (AFU_ORTHOLOGUE AFUA_5G11245)"/>
    <property type="match status" value="1"/>
</dbReference>
<feature type="transmembrane region" description="Helical" evidence="6">
    <location>
        <begin position="268"/>
        <end position="288"/>
    </location>
</feature>
<feature type="transmembrane region" description="Helical" evidence="6">
    <location>
        <begin position="150"/>
        <end position="172"/>
    </location>
</feature>
<evidence type="ECO:0000256" key="3">
    <source>
        <dbReference type="ARBA" id="ARBA00022989"/>
    </source>
</evidence>
<dbReference type="InterPro" id="IPR052337">
    <property type="entry name" value="SAT4-like"/>
</dbReference>
<dbReference type="STRING" id="1283841.A0A084R016"/>
<evidence type="ECO:0000313" key="9">
    <source>
        <dbReference type="Proteomes" id="UP000028524"/>
    </source>
</evidence>
<feature type="transmembrane region" description="Helical" evidence="6">
    <location>
        <begin position="73"/>
        <end position="91"/>
    </location>
</feature>
<evidence type="ECO:0000256" key="4">
    <source>
        <dbReference type="ARBA" id="ARBA00023136"/>
    </source>
</evidence>
<feature type="domain" description="Rhodopsin" evidence="7">
    <location>
        <begin position="57"/>
        <end position="294"/>
    </location>
</feature>
<comment type="subcellular location">
    <subcellularLocation>
        <location evidence="1">Membrane</location>
        <topology evidence="1">Multi-pass membrane protein</topology>
    </subcellularLocation>
</comment>
<name>A0A084R016_STAC4</name>
<dbReference type="InterPro" id="IPR049326">
    <property type="entry name" value="Rhodopsin_dom_fungi"/>
</dbReference>
<gene>
    <name evidence="8" type="ORF">S40285_09117</name>
</gene>
<dbReference type="AlphaFoldDB" id="A0A084R016"/>
<evidence type="ECO:0000256" key="6">
    <source>
        <dbReference type="SAM" id="Phobius"/>
    </source>
</evidence>
<keyword evidence="3 6" id="KW-1133">Transmembrane helix</keyword>
<organism evidence="8 9">
    <name type="scientific">Stachybotrys chlorohalonatus (strain IBT 40285)</name>
    <dbReference type="NCBI Taxonomy" id="1283841"/>
    <lineage>
        <taxon>Eukaryota</taxon>
        <taxon>Fungi</taxon>
        <taxon>Dikarya</taxon>
        <taxon>Ascomycota</taxon>
        <taxon>Pezizomycotina</taxon>
        <taxon>Sordariomycetes</taxon>
        <taxon>Hypocreomycetidae</taxon>
        <taxon>Hypocreales</taxon>
        <taxon>Stachybotryaceae</taxon>
        <taxon>Stachybotrys</taxon>
    </lineage>
</organism>